<reference evidence="3" key="2">
    <citation type="submission" date="2013-07" db="EMBL/GenBank/DDBJ databases">
        <authorList>
            <consortium name="The Broad Institute Genome Sequencing Platform"/>
            <person name="Cuomo C."/>
            <person name="Litvintseva A."/>
            <person name="Chen Y."/>
            <person name="Heitman J."/>
            <person name="Sun S."/>
            <person name="Springer D."/>
            <person name="Dromer F."/>
            <person name="Young S.K."/>
            <person name="Zeng Q."/>
            <person name="Gargeya S."/>
            <person name="Fitzgerald M."/>
            <person name="Abouelleil A."/>
            <person name="Alvarado L."/>
            <person name="Berlin A.M."/>
            <person name="Chapman S.B."/>
            <person name="Dewar J."/>
            <person name="Goldberg J."/>
            <person name="Griggs A."/>
            <person name="Gujja S."/>
            <person name="Hansen M."/>
            <person name="Howarth C."/>
            <person name="Imamovic A."/>
            <person name="Larimer J."/>
            <person name="McCowan C."/>
            <person name="Murphy C."/>
            <person name="Pearson M."/>
            <person name="Priest M."/>
            <person name="Roberts A."/>
            <person name="Saif S."/>
            <person name="Shea T."/>
            <person name="Sykes S."/>
            <person name="Wortman J."/>
            <person name="Nusbaum C."/>
            <person name="Birren B."/>
        </authorList>
    </citation>
    <scope>NUCLEOTIDE SEQUENCE</scope>
    <source>
        <strain evidence="3">CBS 10118</strain>
    </source>
</reference>
<reference evidence="2" key="1">
    <citation type="submission" date="2013-07" db="EMBL/GenBank/DDBJ databases">
        <title>The Genome Sequence of Cryptococcus bestiolae CBS10118.</title>
        <authorList>
            <consortium name="The Broad Institute Genome Sequencing Platform"/>
            <person name="Cuomo C."/>
            <person name="Litvintseva A."/>
            <person name="Chen Y."/>
            <person name="Heitman J."/>
            <person name="Sun S."/>
            <person name="Springer D."/>
            <person name="Dromer F."/>
            <person name="Young S.K."/>
            <person name="Zeng Q."/>
            <person name="Gargeya S."/>
            <person name="Fitzgerald M."/>
            <person name="Abouelleil A."/>
            <person name="Alvarado L."/>
            <person name="Berlin A.M."/>
            <person name="Chapman S.B."/>
            <person name="Dewar J."/>
            <person name="Goldberg J."/>
            <person name="Griggs A."/>
            <person name="Gujja S."/>
            <person name="Hansen M."/>
            <person name="Howarth C."/>
            <person name="Imamovic A."/>
            <person name="Larimer J."/>
            <person name="McCowan C."/>
            <person name="Murphy C."/>
            <person name="Pearson M."/>
            <person name="Priest M."/>
            <person name="Roberts A."/>
            <person name="Saif S."/>
            <person name="Shea T."/>
            <person name="Sykes S."/>
            <person name="Wortman J."/>
            <person name="Nusbaum C."/>
            <person name="Birren B."/>
        </authorList>
    </citation>
    <scope>NUCLEOTIDE SEQUENCE [LARGE SCALE GENOMIC DNA]</scope>
    <source>
        <strain evidence="2">CBS 10118</strain>
    </source>
</reference>
<feature type="region of interest" description="Disordered" evidence="1">
    <location>
        <begin position="1"/>
        <end position="83"/>
    </location>
</feature>
<dbReference type="KEGG" id="kbi:30207710"/>
<keyword evidence="4" id="KW-1185">Reference proteome</keyword>
<reference evidence="3" key="4">
    <citation type="submission" date="2024-02" db="EMBL/GenBank/DDBJ databases">
        <title>Comparative genomics of Cryptococcus and Kwoniella reveals pathogenesis evolution and contrasting modes of karyotype evolution via chromosome fusion or intercentromeric recombination.</title>
        <authorList>
            <person name="Coelho M.A."/>
            <person name="David-Palma M."/>
            <person name="Shea T."/>
            <person name="Bowers K."/>
            <person name="McGinley-Smith S."/>
            <person name="Mohammad A.W."/>
            <person name="Gnirke A."/>
            <person name="Yurkov A.M."/>
            <person name="Nowrousian M."/>
            <person name="Sun S."/>
            <person name="Cuomo C.A."/>
            <person name="Heitman J."/>
        </authorList>
    </citation>
    <scope>NUCLEOTIDE SEQUENCE</scope>
    <source>
        <strain evidence="3">CBS 10118</strain>
    </source>
</reference>
<evidence type="ECO:0000313" key="4">
    <source>
        <dbReference type="Proteomes" id="UP000092730"/>
    </source>
</evidence>
<organism evidence="2">
    <name type="scientific">Kwoniella bestiolae CBS 10118</name>
    <dbReference type="NCBI Taxonomy" id="1296100"/>
    <lineage>
        <taxon>Eukaryota</taxon>
        <taxon>Fungi</taxon>
        <taxon>Dikarya</taxon>
        <taxon>Basidiomycota</taxon>
        <taxon>Agaricomycotina</taxon>
        <taxon>Tremellomycetes</taxon>
        <taxon>Tremellales</taxon>
        <taxon>Cryptococcaceae</taxon>
        <taxon>Kwoniella</taxon>
    </lineage>
</organism>
<gene>
    <name evidence="2" type="ORF">I302_03311</name>
    <name evidence="3" type="ORF">I302_104604</name>
</gene>
<protein>
    <submittedName>
        <fullName evidence="2">Uncharacterized protein</fullName>
    </submittedName>
</protein>
<sequence>MSECTNKDKTLTHAKLSSHPKALQLHPRPVPCRGPWLPTRPYRPIQYSSIGGKYDSATETQGGYATLPESSKDRNQKRGVKTS</sequence>
<dbReference type="AlphaFoldDB" id="A0A1B9GBQ2"/>
<proteinExistence type="predicted"/>
<dbReference type="GeneID" id="30207710"/>
<evidence type="ECO:0000256" key="1">
    <source>
        <dbReference type="SAM" id="MobiDB-lite"/>
    </source>
</evidence>
<name>A0A1B9GBQ2_9TREE</name>
<dbReference type="EMBL" id="KI894019">
    <property type="protein sequence ID" value="OCF28452.1"/>
    <property type="molecule type" value="Genomic_DNA"/>
</dbReference>
<dbReference type="Proteomes" id="UP000092730">
    <property type="component" value="Chromosome 2"/>
</dbReference>
<evidence type="ECO:0000313" key="2">
    <source>
        <dbReference type="EMBL" id="OCF28452.1"/>
    </source>
</evidence>
<feature type="compositionally biased region" description="Basic and acidic residues" evidence="1">
    <location>
        <begin position="1"/>
        <end position="11"/>
    </location>
</feature>
<dbReference type="EMBL" id="CP144542">
    <property type="protein sequence ID" value="WVW82593.1"/>
    <property type="molecule type" value="Genomic_DNA"/>
</dbReference>
<dbReference type="RefSeq" id="XP_019049522.1">
    <property type="nucleotide sequence ID" value="XM_019189960.1"/>
</dbReference>
<dbReference type="VEuPathDB" id="FungiDB:I302_03311"/>
<evidence type="ECO:0000313" key="3">
    <source>
        <dbReference type="EMBL" id="WVW82593.1"/>
    </source>
</evidence>
<reference evidence="2" key="3">
    <citation type="submission" date="2014-01" db="EMBL/GenBank/DDBJ databases">
        <title>Evolution of pathogenesis and genome organization in the Tremellales.</title>
        <authorList>
            <person name="Cuomo C."/>
            <person name="Litvintseva A."/>
            <person name="Heitman J."/>
            <person name="Chen Y."/>
            <person name="Sun S."/>
            <person name="Springer D."/>
            <person name="Dromer F."/>
            <person name="Young S."/>
            <person name="Zeng Q."/>
            <person name="Chapman S."/>
            <person name="Gujja S."/>
            <person name="Saif S."/>
            <person name="Birren B."/>
        </authorList>
    </citation>
    <scope>NUCLEOTIDE SEQUENCE</scope>
    <source>
        <strain evidence="2">CBS 10118</strain>
    </source>
</reference>
<accession>A0A1B9GBQ2</accession>